<keyword evidence="3" id="KW-0539">Nucleus</keyword>
<dbReference type="Gene3D" id="4.10.240.10">
    <property type="entry name" value="Zn(2)-C6 fungal-type DNA-binding domain"/>
    <property type="match status" value="1"/>
</dbReference>
<proteinExistence type="predicted"/>
<dbReference type="SMART" id="SM00066">
    <property type="entry name" value="GAL4"/>
    <property type="match status" value="1"/>
</dbReference>
<dbReference type="InterPro" id="IPR036864">
    <property type="entry name" value="Zn2-C6_fun-type_DNA-bd_sf"/>
</dbReference>
<evidence type="ECO:0000256" key="3">
    <source>
        <dbReference type="ARBA" id="ARBA00023242"/>
    </source>
</evidence>
<dbReference type="EMBL" id="MU793355">
    <property type="protein sequence ID" value="KAJ3785023.1"/>
    <property type="molecule type" value="Genomic_DNA"/>
</dbReference>
<dbReference type="CDD" id="cd12148">
    <property type="entry name" value="fungal_TF_MHR"/>
    <property type="match status" value="1"/>
</dbReference>
<dbReference type="GO" id="GO:0008270">
    <property type="term" value="F:zinc ion binding"/>
    <property type="evidence" value="ECO:0007669"/>
    <property type="project" value="InterPro"/>
</dbReference>
<evidence type="ECO:0000256" key="1">
    <source>
        <dbReference type="ARBA" id="ARBA00004123"/>
    </source>
</evidence>
<sequence>MSFESKSEDNLHSFSPMSSQEKTDIRRVQGQISCAECRRLKLKCDKKIPCSSCVRRGFSSLCPTKSLITAPAKRIDTAALQKKVQAMNQHIRHLEKALSTLHATTSTEPHPLLAAALGHESRKNSFPGDTKTAEMVDSLGTLSLGKLGDARYLGRSAGSESLLEGSPEVLDTTDEDVFIPPDEIAQLVNSFPFALESTWDVESSVKLILTYLPEKDRAWTLAEGFLTHNFWYITIVTREELFDELLIPVYQSLSTLDTRIAGWAHAFPLSPTRLAVLFICLAHGSLADRNTPLYSAESALFFNVSRASLSLHPVLVSPDLASVQALTLIGSYHGTGGPDYSIEAGWIYLTIAAKLTHSLGLHRESPRWGLDDKTVQRRRAIFWELYTFDGLISLDLGRPPSLFTAHCDTPLPLDQDDGIDDQGNFDPGFHRWRMTFSKDVITAVSRFTLSPCLPDYQAILDLDRLVREHPLPQKYDPLRTLSDALEQDFTSVTDKQQEDVGYEATLRALKGHHLTQFRAVVVMHVHRAFFAQALLQSPSDPLNSVYAPSFLAAYRIASTMVHLNVRNFYKYSEVLSRYWEIWTGRRYFLARSFLLPQSNDHRHTVLSAGITLGLIVARSPTCPIAANAYTELGLAVELFKMGAPSSDKAKRGLNVLLRMYDKATKSYLSTNSQENTAKERMNVIQEDADALHMLETFAGYTKILMKEMRSSRENKDNQNTNSDWPEASGQYQSNTPDSVSKFYSSEDTNTKNAQSGQETNYSLSFSPSSSSSSSSTTNSTDYISHWQTSDHAVPVGHSPYMDYDPTVSISPSNTPPVYSFERGVSGISSTFRFGVGTSNDTSPFPNPPSTRLTNQRGYSDWNSNQSQPPLPLPVHQGGSYDTRPFWHPTQPETRGTNPSLQLRMNQGQRLGHMGYAANNPPGGAYITPVNAQWEEMMRDEGVWSVDN</sequence>
<feature type="compositionally biased region" description="Low complexity" evidence="4">
    <location>
        <begin position="762"/>
        <end position="780"/>
    </location>
</feature>
<dbReference type="SUPFAM" id="SSF57701">
    <property type="entry name" value="Zn2/Cys6 DNA-binding domain"/>
    <property type="match status" value="1"/>
</dbReference>
<name>A0AA38KEA1_9AGAR</name>
<dbReference type="CDD" id="cd00067">
    <property type="entry name" value="GAL4"/>
    <property type="match status" value="1"/>
</dbReference>
<dbReference type="GO" id="GO:0000981">
    <property type="term" value="F:DNA-binding transcription factor activity, RNA polymerase II-specific"/>
    <property type="evidence" value="ECO:0007669"/>
    <property type="project" value="InterPro"/>
</dbReference>
<feature type="region of interest" description="Disordered" evidence="4">
    <location>
        <begin position="836"/>
        <end position="874"/>
    </location>
</feature>
<feature type="compositionally biased region" description="Basic and acidic residues" evidence="4">
    <location>
        <begin position="1"/>
        <end position="11"/>
    </location>
</feature>
<reference evidence="6" key="1">
    <citation type="submission" date="2022-08" db="EMBL/GenBank/DDBJ databases">
        <authorList>
            <consortium name="DOE Joint Genome Institute"/>
            <person name="Min B."/>
            <person name="Riley R."/>
            <person name="Sierra-Patev S."/>
            <person name="Naranjo-Ortiz M."/>
            <person name="Looney B."/>
            <person name="Konkel Z."/>
            <person name="Slot J.C."/>
            <person name="Sakamoto Y."/>
            <person name="Steenwyk J.L."/>
            <person name="Rokas A."/>
            <person name="Carro J."/>
            <person name="Camarero S."/>
            <person name="Ferreira P."/>
            <person name="Molpeceres G."/>
            <person name="Ruiz-Duenas F.J."/>
            <person name="Serrano A."/>
            <person name="Henrissat B."/>
            <person name="Drula E."/>
            <person name="Hughes K.W."/>
            <person name="Mata J.L."/>
            <person name="Ishikawa N.K."/>
            <person name="Vargas-Isla R."/>
            <person name="Ushijima S."/>
            <person name="Smith C.A."/>
            <person name="Ahrendt S."/>
            <person name="Andreopoulos W."/>
            <person name="He G."/>
            <person name="Labutti K."/>
            <person name="Lipzen A."/>
            <person name="Ng V."/>
            <person name="Sandor L."/>
            <person name="Barry K."/>
            <person name="Martinez A.T."/>
            <person name="Xiao Y."/>
            <person name="Gibbons J.G."/>
            <person name="Terashima K."/>
            <person name="Hibbett D.S."/>
            <person name="Grigoriev I.V."/>
        </authorList>
    </citation>
    <scope>NUCLEOTIDE SEQUENCE</scope>
    <source>
        <strain evidence="6">TFB10291</strain>
    </source>
</reference>
<evidence type="ECO:0000313" key="6">
    <source>
        <dbReference type="EMBL" id="KAJ3785023.1"/>
    </source>
</evidence>
<feature type="domain" description="Zn(2)-C6 fungal-type" evidence="5">
    <location>
        <begin position="33"/>
        <end position="62"/>
    </location>
</feature>
<feature type="compositionally biased region" description="Polar residues" evidence="4">
    <location>
        <begin position="836"/>
        <end position="867"/>
    </location>
</feature>
<comment type="caution">
    <text evidence="6">The sequence shown here is derived from an EMBL/GenBank/DDBJ whole genome shotgun (WGS) entry which is preliminary data.</text>
</comment>
<accession>A0AA38KEA1</accession>
<keyword evidence="2" id="KW-0479">Metal-binding</keyword>
<feature type="region of interest" description="Disordered" evidence="4">
    <location>
        <begin position="1"/>
        <end position="25"/>
    </location>
</feature>
<dbReference type="PANTHER" id="PTHR31001:SF56">
    <property type="entry name" value="ZN(2)-C6 FUNGAL-TYPE DOMAIN-CONTAINING PROTEIN"/>
    <property type="match status" value="1"/>
</dbReference>
<feature type="region of interest" description="Disordered" evidence="4">
    <location>
        <begin position="710"/>
        <end position="781"/>
    </location>
</feature>
<dbReference type="PROSITE" id="PS00463">
    <property type="entry name" value="ZN2_CY6_FUNGAL_1"/>
    <property type="match status" value="1"/>
</dbReference>
<dbReference type="Pfam" id="PF04082">
    <property type="entry name" value="Fungal_trans"/>
    <property type="match status" value="1"/>
</dbReference>
<dbReference type="InterPro" id="IPR007219">
    <property type="entry name" value="XnlR_reg_dom"/>
</dbReference>
<keyword evidence="7" id="KW-1185">Reference proteome</keyword>
<evidence type="ECO:0000256" key="4">
    <source>
        <dbReference type="SAM" id="MobiDB-lite"/>
    </source>
</evidence>
<comment type="subcellular location">
    <subcellularLocation>
        <location evidence="1">Nucleus</location>
    </subcellularLocation>
</comment>
<feature type="compositionally biased region" description="Polar residues" evidence="4">
    <location>
        <begin position="717"/>
        <end position="761"/>
    </location>
</feature>
<evidence type="ECO:0000256" key="2">
    <source>
        <dbReference type="ARBA" id="ARBA00022723"/>
    </source>
</evidence>
<dbReference type="SMART" id="SM00906">
    <property type="entry name" value="Fungal_trans"/>
    <property type="match status" value="1"/>
</dbReference>
<dbReference type="GO" id="GO:0006351">
    <property type="term" value="P:DNA-templated transcription"/>
    <property type="evidence" value="ECO:0007669"/>
    <property type="project" value="InterPro"/>
</dbReference>
<dbReference type="PANTHER" id="PTHR31001">
    <property type="entry name" value="UNCHARACTERIZED TRANSCRIPTIONAL REGULATORY PROTEIN"/>
    <property type="match status" value="1"/>
</dbReference>
<dbReference type="Pfam" id="PF00172">
    <property type="entry name" value="Zn_clus"/>
    <property type="match status" value="1"/>
</dbReference>
<protein>
    <submittedName>
        <fullName evidence="6">Fungal-specific transcription factor domain-containing protein</fullName>
    </submittedName>
</protein>
<evidence type="ECO:0000313" key="7">
    <source>
        <dbReference type="Proteomes" id="UP001163798"/>
    </source>
</evidence>
<dbReference type="Proteomes" id="UP001163798">
    <property type="component" value="Unassembled WGS sequence"/>
</dbReference>
<dbReference type="AlphaFoldDB" id="A0AA38KEA1"/>
<dbReference type="InterPro" id="IPR001138">
    <property type="entry name" value="Zn2Cys6_DnaBD"/>
</dbReference>
<dbReference type="GO" id="GO:0003677">
    <property type="term" value="F:DNA binding"/>
    <property type="evidence" value="ECO:0007669"/>
    <property type="project" value="InterPro"/>
</dbReference>
<dbReference type="PROSITE" id="PS50048">
    <property type="entry name" value="ZN2_CY6_FUNGAL_2"/>
    <property type="match status" value="1"/>
</dbReference>
<evidence type="ECO:0000259" key="5">
    <source>
        <dbReference type="PROSITE" id="PS50048"/>
    </source>
</evidence>
<organism evidence="6 7">
    <name type="scientific">Lentinula aff. detonsa</name>
    <dbReference type="NCBI Taxonomy" id="2804958"/>
    <lineage>
        <taxon>Eukaryota</taxon>
        <taxon>Fungi</taxon>
        <taxon>Dikarya</taxon>
        <taxon>Basidiomycota</taxon>
        <taxon>Agaricomycotina</taxon>
        <taxon>Agaricomycetes</taxon>
        <taxon>Agaricomycetidae</taxon>
        <taxon>Agaricales</taxon>
        <taxon>Marasmiineae</taxon>
        <taxon>Omphalotaceae</taxon>
        <taxon>Lentinula</taxon>
    </lineage>
</organism>
<gene>
    <name evidence="6" type="ORF">GGU10DRAFT_313758</name>
</gene>
<dbReference type="GO" id="GO:0005634">
    <property type="term" value="C:nucleus"/>
    <property type="evidence" value="ECO:0007669"/>
    <property type="project" value="UniProtKB-SubCell"/>
</dbReference>
<dbReference type="InterPro" id="IPR050613">
    <property type="entry name" value="Sec_Metabolite_Reg"/>
</dbReference>